<evidence type="ECO:0000313" key="7">
    <source>
        <dbReference type="EMBL" id="CCK69628.1"/>
    </source>
</evidence>
<dbReference type="InterPro" id="IPR030393">
    <property type="entry name" value="G_ENGB_dom"/>
</dbReference>
<dbReference type="InterPro" id="IPR006073">
    <property type="entry name" value="GTP-bd"/>
</dbReference>
<dbReference type="Gene3D" id="3.40.50.300">
    <property type="entry name" value="P-loop containing nucleotide triphosphate hydrolases"/>
    <property type="match status" value="1"/>
</dbReference>
<keyword evidence="3" id="KW-0460">Magnesium</keyword>
<evidence type="ECO:0000256" key="3">
    <source>
        <dbReference type="ARBA" id="ARBA00022842"/>
    </source>
</evidence>
<dbReference type="KEGG" id="kng:KNAG_0C05300"/>
<evidence type="ECO:0000259" key="6">
    <source>
        <dbReference type="PROSITE" id="PS51706"/>
    </source>
</evidence>
<evidence type="ECO:0000256" key="4">
    <source>
        <dbReference type="ARBA" id="ARBA00023134"/>
    </source>
</evidence>
<keyword evidence="1" id="KW-0479">Metal-binding</keyword>
<dbReference type="RefSeq" id="XP_022463874.1">
    <property type="nucleotide sequence ID" value="XM_022607260.1"/>
</dbReference>
<reference evidence="7 8" key="1">
    <citation type="journal article" date="2011" name="Proc. Natl. Acad. Sci. U.S.A.">
        <title>Evolutionary erosion of yeast sex chromosomes by mating-type switching accidents.</title>
        <authorList>
            <person name="Gordon J.L."/>
            <person name="Armisen D."/>
            <person name="Proux-Wera E."/>
            <person name="Oheigeartaigh S.S."/>
            <person name="Byrne K.P."/>
            <person name="Wolfe K.H."/>
        </authorList>
    </citation>
    <scope>NUCLEOTIDE SEQUENCE [LARGE SCALE GENOMIC DNA]</scope>
    <source>
        <strain evidence="8">ATCC MYA-139 / BCRC 22969 / CBS 8797 / CCRC 22969 / KCTC 17520 / NBRC 10181 / NCYC 3082</strain>
    </source>
</reference>
<dbReference type="GO" id="GO:0070124">
    <property type="term" value="P:mitochondrial translational initiation"/>
    <property type="evidence" value="ECO:0007669"/>
    <property type="project" value="EnsemblFungi"/>
</dbReference>
<proteinExistence type="predicted"/>
<evidence type="ECO:0000256" key="2">
    <source>
        <dbReference type="ARBA" id="ARBA00022741"/>
    </source>
</evidence>
<evidence type="ECO:0000256" key="1">
    <source>
        <dbReference type="ARBA" id="ARBA00022723"/>
    </source>
</evidence>
<dbReference type="GO" id="GO:0070125">
    <property type="term" value="P:mitochondrial translational elongation"/>
    <property type="evidence" value="ECO:0007669"/>
    <property type="project" value="EnsemblFungi"/>
</dbReference>
<dbReference type="CDD" id="cd01876">
    <property type="entry name" value="YihA_EngB"/>
    <property type="match status" value="1"/>
</dbReference>
<keyword evidence="4" id="KW-0342">GTP-binding</keyword>
<dbReference type="Proteomes" id="UP000006310">
    <property type="component" value="Chromosome 3"/>
</dbReference>
<dbReference type="SUPFAM" id="SSF52540">
    <property type="entry name" value="P-loop containing nucleoside triphosphate hydrolases"/>
    <property type="match status" value="1"/>
</dbReference>
<keyword evidence="2" id="KW-0547">Nucleotide-binding</keyword>
<dbReference type="eggNOG" id="KOG2486">
    <property type="taxonomic scope" value="Eukaryota"/>
</dbReference>
<name>J7RJD1_HUIN7</name>
<dbReference type="OrthoDB" id="391988at2759"/>
<organism evidence="7 8">
    <name type="scientific">Huiozyma naganishii (strain ATCC MYA-139 / BCRC 22969 / CBS 8797 / KCTC 17520 / NBRC 10181 / NCYC 3082 / Yp74L-3)</name>
    <name type="common">Yeast</name>
    <name type="synonym">Kazachstania naganishii</name>
    <dbReference type="NCBI Taxonomy" id="1071383"/>
    <lineage>
        <taxon>Eukaryota</taxon>
        <taxon>Fungi</taxon>
        <taxon>Dikarya</taxon>
        <taxon>Ascomycota</taxon>
        <taxon>Saccharomycotina</taxon>
        <taxon>Saccharomycetes</taxon>
        <taxon>Saccharomycetales</taxon>
        <taxon>Saccharomycetaceae</taxon>
        <taxon>Huiozyma</taxon>
    </lineage>
</organism>
<accession>J7RJD1</accession>
<dbReference type="InterPro" id="IPR052279">
    <property type="entry name" value="EngB_GTPase"/>
</dbReference>
<dbReference type="GO" id="GO:0099617">
    <property type="term" value="C:matrix side of mitochondrial inner membrane"/>
    <property type="evidence" value="ECO:0007669"/>
    <property type="project" value="EnsemblFungi"/>
</dbReference>
<dbReference type="GeneID" id="34525308"/>
<evidence type="ECO:0000313" key="8">
    <source>
        <dbReference type="Proteomes" id="UP000006310"/>
    </source>
</evidence>
<dbReference type="PANTHER" id="PTHR46498">
    <property type="entry name" value="GTP-BINDING PROTEIN 8"/>
    <property type="match status" value="1"/>
</dbReference>
<dbReference type="AlphaFoldDB" id="J7RJD1"/>
<dbReference type="HOGENOM" id="CLU_062874_0_0_1"/>
<dbReference type="OMA" id="FTKTINC"/>
<evidence type="ECO:0000256" key="5">
    <source>
        <dbReference type="SAM" id="MobiDB-lite"/>
    </source>
</evidence>
<dbReference type="EMBL" id="HE978316">
    <property type="protein sequence ID" value="CCK69628.1"/>
    <property type="molecule type" value="Genomic_DNA"/>
</dbReference>
<dbReference type="InterPro" id="IPR027417">
    <property type="entry name" value="P-loop_NTPase"/>
</dbReference>
<dbReference type="STRING" id="1071383.J7RJD1"/>
<dbReference type="GO" id="GO:0046872">
    <property type="term" value="F:metal ion binding"/>
    <property type="evidence" value="ECO:0007669"/>
    <property type="project" value="UniProtKB-KW"/>
</dbReference>
<protein>
    <recommendedName>
        <fullName evidence="6">EngB-type G domain-containing protein</fullName>
    </recommendedName>
</protein>
<keyword evidence="8" id="KW-1185">Reference proteome</keyword>
<dbReference type="Pfam" id="PF01926">
    <property type="entry name" value="MMR_HSR1"/>
    <property type="match status" value="1"/>
</dbReference>
<sequence length="340" mass="38069">MRRVILSGNRALSYSAACHGYDLFKLKEVVLNSSAPAVKTSSVENEVNLGELANPSKSGGSKKKDVTRSSLRPKWASLNYSMNEGYVKPTALQLASSNRFFNTVNAKYEWSVNQFTDIPSEKARMKVAEREEIGIALPESSKNKMYKGRTGVPFELINGLPEVVFLGRSNAGKSTILNSLTTQLKQRRLVEAAKTSKKAGFTKTLNCFNIGKKFRLIDTPGYGHNSTDLQGTMTMDYLENRKELVRCYLLISGNQGFAQSDYDIIEALMAIGRPFDLIFTKMDKVVHLSTVMRYIDDKGIRHLPSLPKLIFTNSVVSQECPKRYGIDYLRYSILENCALL</sequence>
<dbReference type="GO" id="GO:0005525">
    <property type="term" value="F:GTP binding"/>
    <property type="evidence" value="ECO:0007669"/>
    <property type="project" value="UniProtKB-KW"/>
</dbReference>
<feature type="region of interest" description="Disordered" evidence="5">
    <location>
        <begin position="49"/>
        <end position="68"/>
    </location>
</feature>
<gene>
    <name evidence="7" type="primary">KNAG0C05300</name>
    <name evidence="7" type="ordered locus">KNAG_0C05300</name>
</gene>
<reference evidence="8" key="2">
    <citation type="submission" date="2012-08" db="EMBL/GenBank/DDBJ databases">
        <title>Genome sequence of Kazachstania naganishii.</title>
        <authorList>
            <person name="Gordon J.L."/>
            <person name="Armisen D."/>
            <person name="Proux-Wera E."/>
            <person name="OhEigeartaigh S.S."/>
            <person name="Byrne K.P."/>
            <person name="Wolfe K.H."/>
        </authorList>
    </citation>
    <scope>NUCLEOTIDE SEQUENCE [LARGE SCALE GENOMIC DNA]</scope>
    <source>
        <strain evidence="8">ATCC MYA-139 / BCRC 22969 / CBS 8797 / CCRC 22969 / KCTC 17520 / NBRC 10181 / NCYC 3082</strain>
    </source>
</reference>
<dbReference type="PROSITE" id="PS51706">
    <property type="entry name" value="G_ENGB"/>
    <property type="match status" value="1"/>
</dbReference>
<feature type="domain" description="EngB-type G" evidence="6">
    <location>
        <begin position="159"/>
        <end position="339"/>
    </location>
</feature>
<dbReference type="PANTHER" id="PTHR46498:SF1">
    <property type="entry name" value="GTP-BINDING PROTEIN 8"/>
    <property type="match status" value="1"/>
</dbReference>